<organism evidence="5 6">
    <name type="scientific">Ectobacillus funiculus</name>
    <dbReference type="NCBI Taxonomy" id="137993"/>
    <lineage>
        <taxon>Bacteria</taxon>
        <taxon>Bacillati</taxon>
        <taxon>Bacillota</taxon>
        <taxon>Bacilli</taxon>
        <taxon>Bacillales</taxon>
        <taxon>Bacillaceae</taxon>
        <taxon>Ectobacillus</taxon>
    </lineage>
</organism>
<evidence type="ECO:0000256" key="2">
    <source>
        <dbReference type="ARBA" id="ARBA00023125"/>
    </source>
</evidence>
<dbReference type="Pfam" id="PF00356">
    <property type="entry name" value="LacI"/>
    <property type="match status" value="1"/>
</dbReference>
<evidence type="ECO:0000256" key="1">
    <source>
        <dbReference type="ARBA" id="ARBA00023015"/>
    </source>
</evidence>
<evidence type="ECO:0000259" key="4">
    <source>
        <dbReference type="PROSITE" id="PS50932"/>
    </source>
</evidence>
<name>A0ABV5WCT7_9BACI</name>
<dbReference type="PROSITE" id="PS00356">
    <property type="entry name" value="HTH_LACI_1"/>
    <property type="match status" value="1"/>
</dbReference>
<dbReference type="PROSITE" id="PS50932">
    <property type="entry name" value="HTH_LACI_2"/>
    <property type="match status" value="1"/>
</dbReference>
<keyword evidence="2 5" id="KW-0238">DNA-binding</keyword>
<dbReference type="PANTHER" id="PTHR30146:SF147">
    <property type="entry name" value="HTH-TYPE TRANSCRIPTIONAL REGULATOR DEGA"/>
    <property type="match status" value="1"/>
</dbReference>
<dbReference type="Gene3D" id="3.40.50.2300">
    <property type="match status" value="2"/>
</dbReference>
<keyword evidence="1" id="KW-0805">Transcription regulation</keyword>
<dbReference type="CDD" id="cd01392">
    <property type="entry name" value="HTH_LacI"/>
    <property type="match status" value="1"/>
</dbReference>
<proteinExistence type="predicted"/>
<dbReference type="EMBL" id="JBHMAF010000028">
    <property type="protein sequence ID" value="MFB9758403.1"/>
    <property type="molecule type" value="Genomic_DNA"/>
</dbReference>
<dbReference type="Pfam" id="PF13377">
    <property type="entry name" value="Peripla_BP_3"/>
    <property type="match status" value="1"/>
</dbReference>
<evidence type="ECO:0000313" key="5">
    <source>
        <dbReference type="EMBL" id="MFB9758403.1"/>
    </source>
</evidence>
<dbReference type="InterPro" id="IPR028082">
    <property type="entry name" value="Peripla_BP_I"/>
</dbReference>
<dbReference type="Gene3D" id="1.10.260.40">
    <property type="entry name" value="lambda repressor-like DNA-binding domains"/>
    <property type="match status" value="1"/>
</dbReference>
<dbReference type="SUPFAM" id="SSF53822">
    <property type="entry name" value="Periplasmic binding protein-like I"/>
    <property type="match status" value="1"/>
</dbReference>
<accession>A0ABV5WCT7</accession>
<keyword evidence="3" id="KW-0804">Transcription</keyword>
<comment type="caution">
    <text evidence="5">The sequence shown here is derived from an EMBL/GenBank/DDBJ whole genome shotgun (WGS) entry which is preliminary data.</text>
</comment>
<dbReference type="InterPro" id="IPR010982">
    <property type="entry name" value="Lambda_DNA-bd_dom_sf"/>
</dbReference>
<protein>
    <submittedName>
        <fullName evidence="5">LacI family DNA-binding transcriptional regulator</fullName>
    </submittedName>
</protein>
<reference evidence="5 6" key="1">
    <citation type="submission" date="2024-09" db="EMBL/GenBank/DDBJ databases">
        <authorList>
            <person name="Sun Q."/>
            <person name="Mori K."/>
        </authorList>
    </citation>
    <scope>NUCLEOTIDE SEQUENCE [LARGE SCALE GENOMIC DNA]</scope>
    <source>
        <strain evidence="5 6">JCM 11201</strain>
    </source>
</reference>
<dbReference type="SUPFAM" id="SSF47413">
    <property type="entry name" value="lambda repressor-like DNA-binding domains"/>
    <property type="match status" value="1"/>
</dbReference>
<dbReference type="RefSeq" id="WP_379948676.1">
    <property type="nucleotide sequence ID" value="NZ_JBHMAF010000028.1"/>
</dbReference>
<dbReference type="PRINTS" id="PR00036">
    <property type="entry name" value="HTHLACI"/>
</dbReference>
<dbReference type="InterPro" id="IPR000843">
    <property type="entry name" value="HTH_LacI"/>
</dbReference>
<evidence type="ECO:0000256" key="3">
    <source>
        <dbReference type="ARBA" id="ARBA00023163"/>
    </source>
</evidence>
<keyword evidence="6" id="KW-1185">Reference proteome</keyword>
<dbReference type="CDD" id="cd06267">
    <property type="entry name" value="PBP1_LacI_sugar_binding-like"/>
    <property type="match status" value="1"/>
</dbReference>
<dbReference type="PANTHER" id="PTHR30146">
    <property type="entry name" value="LACI-RELATED TRANSCRIPTIONAL REPRESSOR"/>
    <property type="match status" value="1"/>
</dbReference>
<dbReference type="SMART" id="SM00354">
    <property type="entry name" value="HTH_LACI"/>
    <property type="match status" value="1"/>
</dbReference>
<dbReference type="Proteomes" id="UP001589609">
    <property type="component" value="Unassembled WGS sequence"/>
</dbReference>
<gene>
    <name evidence="5" type="ORF">ACFFMS_07695</name>
</gene>
<evidence type="ECO:0000313" key="6">
    <source>
        <dbReference type="Proteomes" id="UP001589609"/>
    </source>
</evidence>
<sequence>MKTTIYDVAEKAGVSISTVSKVMNDQQVGKKSKQKVLKVMQELNYRPSVLASALTGKRTSTIGLLLPDLANPFVAEMARRVEDRAHEFGFSLVICSTDLNPEKEERSVSLLRQKSVDGFILASAFNNRRVIADLVDDNVPVLLLSESHPQFAVNSINIDNIVGGYQVASHLVSLGHTRIAVIGEDATSSQQRINGYKQAFQESGLTVHEDLIAISDSSVEHAQRLTKELLNHPKKPTAIIACNDVLAIAAILAAREIGLDIPKDLSITGFDNTLLSKSCDPPLTTVEQGLDKMCAQAVDLLIEEIEGKSTSKQRILVLPQLVIRKSTAFCQD</sequence>
<dbReference type="GO" id="GO:0003677">
    <property type="term" value="F:DNA binding"/>
    <property type="evidence" value="ECO:0007669"/>
    <property type="project" value="UniProtKB-KW"/>
</dbReference>
<feature type="domain" description="HTH lacI-type" evidence="4">
    <location>
        <begin position="3"/>
        <end position="56"/>
    </location>
</feature>
<dbReference type="InterPro" id="IPR046335">
    <property type="entry name" value="LacI/GalR-like_sensor"/>
</dbReference>